<dbReference type="EMBL" id="CAJGYM010000010">
    <property type="protein sequence ID" value="CAD6189429.1"/>
    <property type="molecule type" value="Genomic_DNA"/>
</dbReference>
<organism evidence="3 4">
    <name type="scientific">Caenorhabditis auriculariae</name>
    <dbReference type="NCBI Taxonomy" id="2777116"/>
    <lineage>
        <taxon>Eukaryota</taxon>
        <taxon>Metazoa</taxon>
        <taxon>Ecdysozoa</taxon>
        <taxon>Nematoda</taxon>
        <taxon>Chromadorea</taxon>
        <taxon>Rhabditida</taxon>
        <taxon>Rhabditina</taxon>
        <taxon>Rhabditomorpha</taxon>
        <taxon>Rhabditoidea</taxon>
        <taxon>Rhabditidae</taxon>
        <taxon>Peloderinae</taxon>
        <taxon>Caenorhabditis</taxon>
    </lineage>
</organism>
<keyword evidence="2" id="KW-0812">Transmembrane</keyword>
<comment type="caution">
    <text evidence="3">The sequence shown here is derived from an EMBL/GenBank/DDBJ whole genome shotgun (WGS) entry which is preliminary data.</text>
</comment>
<keyword evidence="2" id="KW-0472">Membrane</keyword>
<gene>
    <name evidence="3" type="ORF">CAUJ_LOCUS5348</name>
</gene>
<proteinExistence type="predicted"/>
<evidence type="ECO:0000313" key="4">
    <source>
        <dbReference type="Proteomes" id="UP000835052"/>
    </source>
</evidence>
<dbReference type="AlphaFoldDB" id="A0A8S1H0X8"/>
<feature type="transmembrane region" description="Helical" evidence="2">
    <location>
        <begin position="99"/>
        <end position="120"/>
    </location>
</feature>
<keyword evidence="4" id="KW-1185">Reference proteome</keyword>
<accession>A0A8S1H0X8</accession>
<evidence type="ECO:0000313" key="3">
    <source>
        <dbReference type="EMBL" id="CAD6189429.1"/>
    </source>
</evidence>
<name>A0A8S1H0X8_9PELO</name>
<feature type="region of interest" description="Disordered" evidence="1">
    <location>
        <begin position="1"/>
        <end position="20"/>
    </location>
</feature>
<evidence type="ECO:0000256" key="2">
    <source>
        <dbReference type="SAM" id="Phobius"/>
    </source>
</evidence>
<feature type="compositionally biased region" description="Basic and acidic residues" evidence="1">
    <location>
        <begin position="8"/>
        <end position="20"/>
    </location>
</feature>
<sequence length="213" mass="24168">MSNPTEGNENRSGDGNAHDVSDFPITQREELLFGVQRFLRAFSLKLDELSALMLELDQKMVTTTCMRERSRLYTQREEVRLKWIDKAGYYQSVAKLLDCWMLLFSVIFFFLASFEALPVADNSTSRNVRSIEVVQNYDVAPYRPTYSGAKAHGFALPALPPPPAQLKKCNTDCMTIYDFSPMVWIGFILLIAAFLVACIIFVIVNIARTSESK</sequence>
<reference evidence="3" key="1">
    <citation type="submission" date="2020-10" db="EMBL/GenBank/DDBJ databases">
        <authorList>
            <person name="Kikuchi T."/>
        </authorList>
    </citation>
    <scope>NUCLEOTIDE SEQUENCE</scope>
    <source>
        <strain evidence="3">NKZ352</strain>
    </source>
</reference>
<dbReference type="Proteomes" id="UP000835052">
    <property type="component" value="Unassembled WGS sequence"/>
</dbReference>
<evidence type="ECO:0000256" key="1">
    <source>
        <dbReference type="SAM" id="MobiDB-lite"/>
    </source>
</evidence>
<protein>
    <submittedName>
        <fullName evidence="3">Uncharacterized protein</fullName>
    </submittedName>
</protein>
<feature type="transmembrane region" description="Helical" evidence="2">
    <location>
        <begin position="184"/>
        <end position="207"/>
    </location>
</feature>
<keyword evidence="2" id="KW-1133">Transmembrane helix</keyword>